<evidence type="ECO:0000256" key="3">
    <source>
        <dbReference type="ARBA" id="ARBA00023026"/>
    </source>
</evidence>
<evidence type="ECO:0000313" key="8">
    <source>
        <dbReference type="EMBL" id="RCI08809.1"/>
    </source>
</evidence>
<evidence type="ECO:0000256" key="1">
    <source>
        <dbReference type="ARBA" id="ARBA00022656"/>
    </source>
</evidence>
<dbReference type="PROSITE" id="PS50287">
    <property type="entry name" value="SRCR_2"/>
    <property type="match status" value="1"/>
</dbReference>
<feature type="domain" description="SRCR" evidence="7">
    <location>
        <begin position="365"/>
        <end position="512"/>
    </location>
</feature>
<dbReference type="Gene3D" id="3.90.210.10">
    <property type="entry name" value="Heat-Labile Enterotoxin, subunit A"/>
    <property type="match status" value="1"/>
</dbReference>
<reference evidence="8 9" key="1">
    <citation type="journal article" date="2015" name="BMC Genomics">
        <title>Insights from the genome of Ophiocordyceps polyrhachis-furcata to pathogenicity and host specificity in insect fungi.</title>
        <authorList>
            <person name="Wichadakul D."/>
            <person name="Kobmoo N."/>
            <person name="Ingsriswang S."/>
            <person name="Tangphatsornruang S."/>
            <person name="Chantasingh D."/>
            <person name="Luangsa-ard J.J."/>
            <person name="Eurwilaichitr L."/>
        </authorList>
    </citation>
    <scope>NUCLEOTIDE SEQUENCE [LARGE SCALE GENOMIC DNA]</scope>
    <source>
        <strain evidence="8 9">BCC 54312</strain>
    </source>
</reference>
<dbReference type="Pfam" id="PF01375">
    <property type="entry name" value="Enterotoxin_a"/>
    <property type="match status" value="1"/>
</dbReference>
<dbReference type="Proteomes" id="UP000253664">
    <property type="component" value="Unassembled WGS sequence"/>
</dbReference>
<feature type="compositionally biased region" description="Acidic residues" evidence="5">
    <location>
        <begin position="690"/>
        <end position="710"/>
    </location>
</feature>
<feature type="chain" id="PRO_5016638292" description="SRCR domain-containing protein" evidence="6">
    <location>
        <begin position="23"/>
        <end position="994"/>
    </location>
</feature>
<evidence type="ECO:0000256" key="2">
    <source>
        <dbReference type="ARBA" id="ARBA00022729"/>
    </source>
</evidence>
<dbReference type="InterPro" id="IPR001144">
    <property type="entry name" value="Enterotoxin_A"/>
</dbReference>
<keyword evidence="2 6" id="KW-0732">Signal</keyword>
<evidence type="ECO:0000313" key="9">
    <source>
        <dbReference type="Proteomes" id="UP000253664"/>
    </source>
</evidence>
<feature type="signal peptide" evidence="6">
    <location>
        <begin position="1"/>
        <end position="22"/>
    </location>
</feature>
<dbReference type="GO" id="GO:0016020">
    <property type="term" value="C:membrane"/>
    <property type="evidence" value="ECO:0007669"/>
    <property type="project" value="InterPro"/>
</dbReference>
<comment type="caution">
    <text evidence="8">The sequence shown here is derived from an EMBL/GenBank/DDBJ whole genome shotgun (WGS) entry which is preliminary data.</text>
</comment>
<keyword evidence="1" id="KW-0800">Toxin</keyword>
<feature type="compositionally biased region" description="Basic and acidic residues" evidence="5">
    <location>
        <begin position="671"/>
        <end position="680"/>
    </location>
</feature>
<accession>A0A367L303</accession>
<keyword evidence="9" id="KW-1185">Reference proteome</keyword>
<keyword evidence="3" id="KW-0843">Virulence</keyword>
<feature type="region of interest" description="Disordered" evidence="5">
    <location>
        <begin position="671"/>
        <end position="710"/>
    </location>
</feature>
<dbReference type="EMBL" id="LKCN02000018">
    <property type="protein sequence ID" value="RCI08809.1"/>
    <property type="molecule type" value="Genomic_DNA"/>
</dbReference>
<dbReference type="STRING" id="1330021.A0A367L303"/>
<organism evidence="8 9">
    <name type="scientific">Ophiocordyceps polyrhachis-furcata BCC 54312</name>
    <dbReference type="NCBI Taxonomy" id="1330021"/>
    <lineage>
        <taxon>Eukaryota</taxon>
        <taxon>Fungi</taxon>
        <taxon>Dikarya</taxon>
        <taxon>Ascomycota</taxon>
        <taxon>Pezizomycotina</taxon>
        <taxon>Sordariomycetes</taxon>
        <taxon>Hypocreomycetidae</taxon>
        <taxon>Hypocreales</taxon>
        <taxon>Ophiocordycipitaceae</taxon>
        <taxon>Ophiocordyceps</taxon>
    </lineage>
</organism>
<dbReference type="SUPFAM" id="SSF56399">
    <property type="entry name" value="ADP-ribosylation"/>
    <property type="match status" value="1"/>
</dbReference>
<evidence type="ECO:0000256" key="6">
    <source>
        <dbReference type="SAM" id="SignalP"/>
    </source>
</evidence>
<gene>
    <name evidence="8" type="ORF">L249_4672</name>
</gene>
<proteinExistence type="predicted"/>
<dbReference type="InterPro" id="IPR001190">
    <property type="entry name" value="SRCR"/>
</dbReference>
<dbReference type="GO" id="GO:0090729">
    <property type="term" value="F:toxin activity"/>
    <property type="evidence" value="ECO:0007669"/>
    <property type="project" value="UniProtKB-KW"/>
</dbReference>
<evidence type="ECO:0000256" key="4">
    <source>
        <dbReference type="ARBA" id="ARBA00023157"/>
    </source>
</evidence>
<sequence>MLPPPSLYIISTLIAFLAACRANRPPGERSRYVFRGDSRTPDQIRNATGFLPRSNTNYNEPVVYSLFHHALGLRLSTAYVSTSARFGQAAVNFAGSGNYVYRIHVTPNMINVNEVLNNSSPYPTQDEASALGGIPWSAVQGWWYIPIPGDGEPDSLFDQWCLNDVAAYNLTARYETEYEHLFTPNPEYQGERYDGAMVQTSIDADVAVLASTNPDTVLSDLRNAATRFMERRGSTVGWTRGQGFPLWEPVPGSAEPTQRRYEADESSTLLTDDDLLDIAGLVHHGDAACLEAPPPSPVEATVLDDLGDDLASLRERVSPSERQDRALQEAEGVVRRTVGACVMLTTCVSLQQGLPPYRRKRRELARLTPGLNGLCSKFSGPMPWQYGGDFGRLHSTVCQNGFDHNNVSFPLECERLIGTELYCNRLEDEDACLSKRRPPPFRAAGEGPCTPIQKLAMTENCIGTERWCSDEVKGTYRAIYSTVTAEECLLRRSSGQQPSDVATTEEDALTCSKVDGLKVGFSIGPDGFFTNGGTYDTIVFSIGRFQIVLAEAPSKGTSVSRSVNLEVAFGSKAVPLADIKHVRLLDIPPNNLYGGDEWHFQGKETTCHGSSKVMEMKKFQSVHTWLQNRSELDMEEVWSGDIQPQDWRQLEPKSPPTPAVRHDEMRRFVDYDDMQKDGNADHTGTTADWTEIEMPLDDDDDDDDDDDEASEAIDCKASAISWDFFDRQTAKVASGELACRHPSRRPQATMRWLQRVNLERCEVVDNGAWQCSSWPATSSLPDSVIKEAAEYGIPSTTPPRAGGVETIDCLKAGIGWDKKNRETRRIVSGIDDCGRRDRPGQTWRWWLGKHLVECRNKGNQTCEVHQPKTMTDEAKARAREFGIPTEEPPSEEQDRELWRGPWWKRFDCRGMSWNDGNERTRLVAIGKAVCDRADDPNWLWRWKGGRQLVECRIKPIKKEYRCFYHDAGNLTAEVKARADRFFIPTTIPPAGLLE</sequence>
<protein>
    <recommendedName>
        <fullName evidence="7">SRCR domain-containing protein</fullName>
    </recommendedName>
</protein>
<evidence type="ECO:0000259" key="7">
    <source>
        <dbReference type="PROSITE" id="PS50287"/>
    </source>
</evidence>
<keyword evidence="4" id="KW-1015">Disulfide bond</keyword>
<evidence type="ECO:0000256" key="5">
    <source>
        <dbReference type="SAM" id="MobiDB-lite"/>
    </source>
</evidence>
<dbReference type="OrthoDB" id="5413057at2759"/>
<name>A0A367L303_9HYPO</name>
<dbReference type="AlphaFoldDB" id="A0A367L303"/>